<evidence type="ECO:0000256" key="1">
    <source>
        <dbReference type="ARBA" id="ARBA00000966"/>
    </source>
</evidence>
<keyword evidence="4 9" id="KW-0136">Cellulose degradation</keyword>
<reference evidence="12" key="1">
    <citation type="submission" date="2025-08" db="UniProtKB">
        <authorList>
            <consortium name="RefSeq"/>
        </authorList>
    </citation>
    <scope>IDENTIFICATION</scope>
</reference>
<dbReference type="InterPro" id="IPR001701">
    <property type="entry name" value="Glyco_hydro_9"/>
</dbReference>
<keyword evidence="9" id="KW-0732">Signal</keyword>
<feature type="active site" evidence="8">
    <location>
        <position position="405"/>
    </location>
</feature>
<name>A0A6I9RUB5_ELAGV</name>
<dbReference type="InterPro" id="IPR012341">
    <property type="entry name" value="6hp_glycosidase-like_sf"/>
</dbReference>
<evidence type="ECO:0000256" key="6">
    <source>
        <dbReference type="ARBA" id="ARBA00023295"/>
    </source>
</evidence>
<evidence type="ECO:0000313" key="11">
    <source>
        <dbReference type="Proteomes" id="UP000504607"/>
    </source>
</evidence>
<keyword evidence="7 8" id="KW-0624">Polysaccharide degradation</keyword>
<gene>
    <name evidence="12" type="primary">LOC105053320</name>
</gene>
<dbReference type="GO" id="GO:0030245">
    <property type="term" value="P:cellulose catabolic process"/>
    <property type="evidence" value="ECO:0007669"/>
    <property type="project" value="UniProtKB-KW"/>
</dbReference>
<dbReference type="Gene3D" id="1.50.10.10">
    <property type="match status" value="1"/>
</dbReference>
<feature type="domain" description="Glycoside hydrolase family 9" evidence="10">
    <location>
        <begin position="33"/>
        <end position="476"/>
    </location>
</feature>
<protein>
    <recommendedName>
        <fullName evidence="9">Endoglucanase</fullName>
        <ecNumber evidence="9">3.2.1.4</ecNumber>
    </recommendedName>
</protein>
<dbReference type="AlphaFoldDB" id="A0A6I9RUB5"/>
<dbReference type="RefSeq" id="XP_010932722.3">
    <property type="nucleotide sequence ID" value="XM_010934420.3"/>
</dbReference>
<evidence type="ECO:0000256" key="3">
    <source>
        <dbReference type="ARBA" id="ARBA00022801"/>
    </source>
</evidence>
<dbReference type="EC" id="3.2.1.4" evidence="9"/>
<evidence type="ECO:0000256" key="7">
    <source>
        <dbReference type="ARBA" id="ARBA00023326"/>
    </source>
</evidence>
<feature type="chain" id="PRO_5027147311" description="Endoglucanase" evidence="9">
    <location>
        <begin position="28"/>
        <end position="486"/>
    </location>
</feature>
<evidence type="ECO:0000256" key="9">
    <source>
        <dbReference type="RuleBase" id="RU361166"/>
    </source>
</evidence>
<dbReference type="InterPro" id="IPR008928">
    <property type="entry name" value="6-hairpin_glycosidase_sf"/>
</dbReference>
<evidence type="ECO:0000256" key="4">
    <source>
        <dbReference type="ARBA" id="ARBA00023001"/>
    </source>
</evidence>
<dbReference type="FunCoup" id="A0A6I9RUB5">
    <property type="interactions" value="186"/>
</dbReference>
<dbReference type="Proteomes" id="UP000504607">
    <property type="component" value="Chromosome 10"/>
</dbReference>
<evidence type="ECO:0000256" key="5">
    <source>
        <dbReference type="ARBA" id="ARBA00023277"/>
    </source>
</evidence>
<organism evidence="11 12">
    <name type="scientific">Elaeis guineensis var. tenera</name>
    <name type="common">Oil palm</name>
    <dbReference type="NCBI Taxonomy" id="51953"/>
    <lineage>
        <taxon>Eukaryota</taxon>
        <taxon>Viridiplantae</taxon>
        <taxon>Streptophyta</taxon>
        <taxon>Embryophyta</taxon>
        <taxon>Tracheophyta</taxon>
        <taxon>Spermatophyta</taxon>
        <taxon>Magnoliopsida</taxon>
        <taxon>Liliopsida</taxon>
        <taxon>Arecaceae</taxon>
        <taxon>Arecoideae</taxon>
        <taxon>Cocoseae</taxon>
        <taxon>Elaeidinae</taxon>
        <taxon>Elaeis</taxon>
    </lineage>
</organism>
<dbReference type="PROSITE" id="PS00592">
    <property type="entry name" value="GH9_2"/>
    <property type="match status" value="1"/>
</dbReference>
<keyword evidence="11" id="KW-1185">Reference proteome</keyword>
<evidence type="ECO:0000256" key="2">
    <source>
        <dbReference type="ARBA" id="ARBA00007072"/>
    </source>
</evidence>
<dbReference type="SUPFAM" id="SSF48208">
    <property type="entry name" value="Six-hairpin glycosidases"/>
    <property type="match status" value="1"/>
</dbReference>
<proteinExistence type="inferred from homology"/>
<keyword evidence="6 8" id="KW-0326">Glycosidase</keyword>
<comment type="similarity">
    <text evidence="2 8 9">Belongs to the glycosyl hydrolase 9 (cellulase E) family.</text>
</comment>
<comment type="catalytic activity">
    <reaction evidence="1 9">
        <text>Endohydrolysis of (1-&gt;4)-beta-D-glucosidic linkages in cellulose, lichenin and cereal beta-D-glucans.</text>
        <dbReference type="EC" id="3.2.1.4"/>
    </reaction>
</comment>
<dbReference type="PANTHER" id="PTHR22298">
    <property type="entry name" value="ENDO-1,4-BETA-GLUCANASE"/>
    <property type="match status" value="1"/>
</dbReference>
<dbReference type="InterPro" id="IPR018221">
    <property type="entry name" value="Glyco_hydro_9_His_AS"/>
</dbReference>
<feature type="signal peptide" evidence="9">
    <location>
        <begin position="1"/>
        <end position="27"/>
    </location>
</feature>
<keyword evidence="5 8" id="KW-0119">Carbohydrate metabolism</keyword>
<dbReference type="Pfam" id="PF00759">
    <property type="entry name" value="Glyco_hydro_9"/>
    <property type="match status" value="1"/>
</dbReference>
<evidence type="ECO:0000256" key="8">
    <source>
        <dbReference type="PROSITE-ProRule" id="PRU10059"/>
    </source>
</evidence>
<dbReference type="GO" id="GO:0008810">
    <property type="term" value="F:cellulase activity"/>
    <property type="evidence" value="ECO:0007669"/>
    <property type="project" value="UniProtKB-EC"/>
</dbReference>
<dbReference type="FunFam" id="1.50.10.10:FF:000020">
    <property type="entry name" value="Endoglucanase"/>
    <property type="match status" value="1"/>
</dbReference>
<sequence length="486" mass="53543">MKPSMHALMATCMAWLALFNGAFLAVAGGNYNYKEALTKSLLFLEAQRSGKLPPNSRISWRGDSALDDGKLANVDLVGGYYDAGDNVKYGLPMAFTITTLAWSAIAYQSELQTTGELKNVHAAIRWGTDYFLKASVKSNSLWVQVGDPNADHQCWVRPENMKTPRTLYKIDESQPGTEIASEIAAAMAASSIAFKDNDPKYASSLLNKAKELFEFAKNHKGTYDGECPFYCSFSGYNDELLWAASWLYMATKLDHYSKYITQEVITASVAEFSWDLKYAGAQVLLSDLNLTGENGVENYKTQADNFVCAVLPESPLHQVYISPGGLIHLRDGANTQYVTGVAFLFGIYSDILTKNRQTVSCGTKVFQPTRLREFAKQQMDYILGSNPRGRSYMVGFGTNPPTQPHHRGASVPVLPSNTQVDCAMSFANWYQKDQPNPNELTGAIVGGPDRYDDFDDKRSDSSKLEPCTYINSLAVGPLAKLAVHGA</sequence>
<accession>A0A6I9RUB5</accession>
<evidence type="ECO:0000313" key="12">
    <source>
        <dbReference type="RefSeq" id="XP_010932722.3"/>
    </source>
</evidence>
<dbReference type="OrthoDB" id="10257085at2759"/>
<keyword evidence="3 8" id="KW-0378">Hydrolase</keyword>
<dbReference type="InParanoid" id="A0A6I9RUB5"/>
<evidence type="ECO:0000259" key="10">
    <source>
        <dbReference type="Pfam" id="PF00759"/>
    </source>
</evidence>